<organism evidence="1 2">
    <name type="scientific">Olsenella profusa F0195</name>
    <dbReference type="NCBI Taxonomy" id="1125712"/>
    <lineage>
        <taxon>Bacteria</taxon>
        <taxon>Bacillati</taxon>
        <taxon>Actinomycetota</taxon>
        <taxon>Coriobacteriia</taxon>
        <taxon>Coriobacteriales</taxon>
        <taxon>Atopobiaceae</taxon>
        <taxon>Olsenella</taxon>
    </lineage>
</organism>
<evidence type="ECO:0000313" key="2">
    <source>
        <dbReference type="Proteomes" id="UP000016638"/>
    </source>
</evidence>
<evidence type="ECO:0000313" key="1">
    <source>
        <dbReference type="EMBL" id="ERL09033.1"/>
    </source>
</evidence>
<keyword evidence="2" id="KW-1185">Reference proteome</keyword>
<accession>U2TSF9</accession>
<comment type="caution">
    <text evidence="1">The sequence shown here is derived from an EMBL/GenBank/DDBJ whole genome shotgun (WGS) entry which is preliminary data.</text>
</comment>
<sequence>MRAQRRTDDEATELTARLMGMESTDPGALEGTVEQFVRS</sequence>
<proteinExistence type="predicted"/>
<name>U2TSF9_9ACTN</name>
<dbReference type="EMBL" id="AWEZ01000037">
    <property type="protein sequence ID" value="ERL09033.1"/>
    <property type="molecule type" value="Genomic_DNA"/>
</dbReference>
<gene>
    <name evidence="1" type="ORF">HMPREF1316_2114</name>
</gene>
<protein>
    <submittedName>
        <fullName evidence="1">Uncharacterized protein</fullName>
    </submittedName>
</protein>
<dbReference type="PATRIC" id="fig|1125712.3.peg.882"/>
<reference evidence="1 2" key="1">
    <citation type="submission" date="2013-08" db="EMBL/GenBank/DDBJ databases">
        <authorList>
            <person name="Durkin A.S."/>
            <person name="Haft D.R."/>
            <person name="McCorrison J."/>
            <person name="Torralba M."/>
            <person name="Gillis M."/>
            <person name="Haft D.H."/>
            <person name="Methe B."/>
            <person name="Sutton G."/>
            <person name="Nelson K.E."/>
        </authorList>
    </citation>
    <scope>NUCLEOTIDE SEQUENCE [LARGE SCALE GENOMIC DNA]</scope>
    <source>
        <strain evidence="1 2">F0195</strain>
    </source>
</reference>
<dbReference type="Proteomes" id="UP000016638">
    <property type="component" value="Unassembled WGS sequence"/>
</dbReference>
<dbReference type="STRING" id="1125712.HMPREF1316_2114"/>
<dbReference type="AlphaFoldDB" id="U2TSF9"/>